<evidence type="ECO:0000256" key="4">
    <source>
        <dbReference type="ARBA" id="ARBA00023163"/>
    </source>
</evidence>
<feature type="domain" description="HTH araC/xylS-type" evidence="5">
    <location>
        <begin position="184"/>
        <end position="282"/>
    </location>
</feature>
<gene>
    <name evidence="6" type="ORF">C2869_17210</name>
</gene>
<dbReference type="PANTHER" id="PTHR43280:SF28">
    <property type="entry name" value="HTH-TYPE TRANSCRIPTIONAL ACTIVATOR RHAS"/>
    <property type="match status" value="1"/>
</dbReference>
<dbReference type="AlphaFoldDB" id="A0A2S0VV46"/>
<protein>
    <submittedName>
        <fullName evidence="6">AraC family transcriptional regulator</fullName>
    </submittedName>
</protein>
<evidence type="ECO:0000313" key="6">
    <source>
        <dbReference type="EMBL" id="AWB68053.1"/>
    </source>
</evidence>
<dbReference type="InterPro" id="IPR018060">
    <property type="entry name" value="HTH_AraC"/>
</dbReference>
<dbReference type="Pfam" id="PF02311">
    <property type="entry name" value="AraC_binding"/>
    <property type="match status" value="1"/>
</dbReference>
<name>A0A2S0VV46_9ALTE</name>
<dbReference type="KEGG" id="cate:C2869_17210"/>
<keyword evidence="3" id="KW-0010">Activator</keyword>
<dbReference type="InterPro" id="IPR018062">
    <property type="entry name" value="HTH_AraC-typ_CS"/>
</dbReference>
<evidence type="ECO:0000256" key="3">
    <source>
        <dbReference type="ARBA" id="ARBA00023159"/>
    </source>
</evidence>
<organism evidence="6 7">
    <name type="scientific">Saccharobesus litoralis</name>
    <dbReference type="NCBI Taxonomy" id="2172099"/>
    <lineage>
        <taxon>Bacteria</taxon>
        <taxon>Pseudomonadati</taxon>
        <taxon>Pseudomonadota</taxon>
        <taxon>Gammaproteobacteria</taxon>
        <taxon>Alteromonadales</taxon>
        <taxon>Alteromonadaceae</taxon>
        <taxon>Saccharobesus</taxon>
    </lineage>
</organism>
<dbReference type="PROSITE" id="PS00041">
    <property type="entry name" value="HTH_ARAC_FAMILY_1"/>
    <property type="match status" value="1"/>
</dbReference>
<keyword evidence="4" id="KW-0804">Transcription</keyword>
<evidence type="ECO:0000259" key="5">
    <source>
        <dbReference type="PROSITE" id="PS01124"/>
    </source>
</evidence>
<dbReference type="GO" id="GO:0003700">
    <property type="term" value="F:DNA-binding transcription factor activity"/>
    <property type="evidence" value="ECO:0007669"/>
    <property type="project" value="InterPro"/>
</dbReference>
<dbReference type="PRINTS" id="PR00032">
    <property type="entry name" value="HTHARAC"/>
</dbReference>
<keyword evidence="2" id="KW-0238">DNA-binding</keyword>
<dbReference type="EMBL" id="CP026604">
    <property type="protein sequence ID" value="AWB68053.1"/>
    <property type="molecule type" value="Genomic_DNA"/>
</dbReference>
<dbReference type="Gene3D" id="1.10.10.60">
    <property type="entry name" value="Homeodomain-like"/>
    <property type="match status" value="2"/>
</dbReference>
<dbReference type="SMART" id="SM00342">
    <property type="entry name" value="HTH_ARAC"/>
    <property type="match status" value="1"/>
</dbReference>
<dbReference type="InterPro" id="IPR037923">
    <property type="entry name" value="HTH-like"/>
</dbReference>
<evidence type="ECO:0000256" key="1">
    <source>
        <dbReference type="ARBA" id="ARBA00023015"/>
    </source>
</evidence>
<dbReference type="InterPro" id="IPR003313">
    <property type="entry name" value="AraC-bd"/>
</dbReference>
<dbReference type="PANTHER" id="PTHR43280">
    <property type="entry name" value="ARAC-FAMILY TRANSCRIPTIONAL REGULATOR"/>
    <property type="match status" value="1"/>
</dbReference>
<reference evidence="6 7" key="1">
    <citation type="submission" date="2018-01" db="EMBL/GenBank/DDBJ databases">
        <title>Genome sequence of a Cantenovulum-like bacteria.</title>
        <authorList>
            <person name="Tan W.R."/>
            <person name="Lau N.-S."/>
            <person name="Go F."/>
            <person name="Amirul A.-A.A."/>
        </authorList>
    </citation>
    <scope>NUCLEOTIDE SEQUENCE [LARGE SCALE GENOMIC DNA]</scope>
    <source>
        <strain evidence="6 7">CCB-QB4</strain>
    </source>
</reference>
<dbReference type="RefSeq" id="WP_108604118.1">
    <property type="nucleotide sequence ID" value="NZ_CP026604.1"/>
</dbReference>
<accession>A0A2S0VV46</accession>
<dbReference type="PROSITE" id="PS01124">
    <property type="entry name" value="HTH_ARAC_FAMILY_2"/>
    <property type="match status" value="1"/>
</dbReference>
<dbReference type="Pfam" id="PF12833">
    <property type="entry name" value="HTH_18"/>
    <property type="match status" value="1"/>
</dbReference>
<dbReference type="Proteomes" id="UP000244441">
    <property type="component" value="Chromosome"/>
</dbReference>
<dbReference type="InterPro" id="IPR009057">
    <property type="entry name" value="Homeodomain-like_sf"/>
</dbReference>
<keyword evidence="1" id="KW-0805">Transcription regulation</keyword>
<dbReference type="SUPFAM" id="SSF51215">
    <property type="entry name" value="Regulatory protein AraC"/>
    <property type="match status" value="1"/>
</dbReference>
<sequence length="287" mass="32991">MRPEKYETGSGGFVWENLMPDNLFSHVKFHVYTAHDMQIGREWAGDQFINHYNRIYYIESGEGELVFKDKKITMKPGYLYLIPPYQLISHSTKDGLHFLWTHFQASLEAELDLFMLYGQTAEIDVSDKPEYKASFLKLISAVNDKQPSGVINRKIHLLNLVAPFIQQFQQTEIHEAGFRHQSLLPALNKINANLTNPPDIKELAQDANMSPEHFSRKFKAAFNIAPKRYILAKRIELAKQLLLLEGDSVEQVAERCGFCDLYHFSRTFKQETGSSPTAFRKNFVVAG</sequence>
<dbReference type="GO" id="GO:0043565">
    <property type="term" value="F:sequence-specific DNA binding"/>
    <property type="evidence" value="ECO:0007669"/>
    <property type="project" value="InterPro"/>
</dbReference>
<dbReference type="SUPFAM" id="SSF46689">
    <property type="entry name" value="Homeodomain-like"/>
    <property type="match status" value="2"/>
</dbReference>
<keyword evidence="7" id="KW-1185">Reference proteome</keyword>
<evidence type="ECO:0000313" key="7">
    <source>
        <dbReference type="Proteomes" id="UP000244441"/>
    </source>
</evidence>
<dbReference type="InterPro" id="IPR020449">
    <property type="entry name" value="Tscrpt_reg_AraC-type_HTH"/>
</dbReference>
<dbReference type="InterPro" id="IPR014710">
    <property type="entry name" value="RmlC-like_jellyroll"/>
</dbReference>
<dbReference type="OrthoDB" id="5622169at2"/>
<dbReference type="Gene3D" id="2.60.120.10">
    <property type="entry name" value="Jelly Rolls"/>
    <property type="match status" value="1"/>
</dbReference>
<evidence type="ECO:0000256" key="2">
    <source>
        <dbReference type="ARBA" id="ARBA00023125"/>
    </source>
</evidence>
<proteinExistence type="predicted"/>